<feature type="domain" description="Winged helix-turn-helix transcription repressor HrcA DNA-binding" evidence="7">
    <location>
        <begin position="4"/>
        <end position="61"/>
    </location>
</feature>
<protein>
    <recommendedName>
        <fullName evidence="5">Heat-inducible transcription repressor HrcA</fullName>
    </recommendedName>
</protein>
<dbReference type="HAMAP" id="MF_00081">
    <property type="entry name" value="HrcA"/>
    <property type="match status" value="1"/>
</dbReference>
<dbReference type="Pfam" id="PF03444">
    <property type="entry name" value="WHD_HrcA"/>
    <property type="match status" value="1"/>
</dbReference>
<dbReference type="Pfam" id="PF01628">
    <property type="entry name" value="HrcA"/>
    <property type="match status" value="1"/>
</dbReference>
<dbReference type="InterPro" id="IPR029016">
    <property type="entry name" value="GAF-like_dom_sf"/>
</dbReference>
<dbReference type="NCBIfam" id="TIGR00331">
    <property type="entry name" value="hrcA"/>
    <property type="match status" value="1"/>
</dbReference>
<organism evidence="8 9">
    <name type="scientific">Limosilactobacillus fermentum</name>
    <name type="common">Lactobacillus fermentum</name>
    <dbReference type="NCBI Taxonomy" id="1613"/>
    <lineage>
        <taxon>Bacteria</taxon>
        <taxon>Bacillati</taxon>
        <taxon>Bacillota</taxon>
        <taxon>Bacilli</taxon>
        <taxon>Lactobacillales</taxon>
        <taxon>Lactobacillaceae</taxon>
        <taxon>Limosilactobacillus</taxon>
    </lineage>
</organism>
<evidence type="ECO:0000259" key="6">
    <source>
        <dbReference type="Pfam" id="PF01628"/>
    </source>
</evidence>
<evidence type="ECO:0000259" key="7">
    <source>
        <dbReference type="Pfam" id="PF03444"/>
    </source>
</evidence>
<dbReference type="InterPro" id="IPR023120">
    <property type="entry name" value="WHTH_transcript_rep_HrcA_IDD"/>
</dbReference>
<evidence type="ECO:0000256" key="5">
    <source>
        <dbReference type="HAMAP-Rule" id="MF_00081"/>
    </source>
</evidence>
<keyword evidence="3 5" id="KW-0346">Stress response</keyword>
<dbReference type="SUPFAM" id="SSF55781">
    <property type="entry name" value="GAF domain-like"/>
    <property type="match status" value="1"/>
</dbReference>
<comment type="function">
    <text evidence="5">Negative regulator of class I heat shock genes (grpE-dnaK-dnaJ and groELS operons). Prevents heat-shock induction of these operons.</text>
</comment>
<dbReference type="InterPro" id="IPR005104">
    <property type="entry name" value="WHTH_HrcA_DNA-bd"/>
</dbReference>
<dbReference type="SUPFAM" id="SSF46785">
    <property type="entry name" value="Winged helix' DNA-binding domain"/>
    <property type="match status" value="1"/>
</dbReference>
<name>A0A1D7ZYY1_LIMFE</name>
<evidence type="ECO:0000313" key="8">
    <source>
        <dbReference type="EMBL" id="AOR75050.1"/>
    </source>
</evidence>
<dbReference type="PIRSF" id="PIRSF005485">
    <property type="entry name" value="HrcA"/>
    <property type="match status" value="1"/>
</dbReference>
<proteinExistence type="inferred from homology"/>
<feature type="domain" description="Heat-inducible transcription repressor HrcA C-terminal" evidence="6">
    <location>
        <begin position="107"/>
        <end position="327"/>
    </location>
</feature>
<evidence type="ECO:0000256" key="3">
    <source>
        <dbReference type="ARBA" id="ARBA00023016"/>
    </source>
</evidence>
<dbReference type="InterPro" id="IPR036390">
    <property type="entry name" value="WH_DNA-bd_sf"/>
</dbReference>
<dbReference type="PATRIC" id="fig|1613.112.peg.1681"/>
<dbReference type="PANTHER" id="PTHR34824:SF1">
    <property type="entry name" value="HEAT-INDUCIBLE TRANSCRIPTION REPRESSOR HRCA"/>
    <property type="match status" value="1"/>
</dbReference>
<dbReference type="Gene3D" id="3.30.390.60">
    <property type="entry name" value="Heat-inducible transcription repressor hrca homolog, domain 3"/>
    <property type="match status" value="1"/>
</dbReference>
<dbReference type="EMBL" id="CP017151">
    <property type="protein sequence ID" value="AOR75050.1"/>
    <property type="molecule type" value="Genomic_DNA"/>
</dbReference>
<dbReference type="Gene3D" id="3.30.450.40">
    <property type="match status" value="1"/>
</dbReference>
<sequence>MIKMLTKRQKEVLQAIVRQYTTTGQPVGSKALVDHLAKKVSSATIRNEMAVLEHEGLVTKEHSSSGRVPSKLGYRYYVDHLLDPLSVTKNDLIVIQNSLGTEYQKIDEIVSHSADLLSNLTSYTAFTLKPEQKDARLSGFRLVPLGNQKVIAILVTDTGDVESQSFTLPRGIDTEAMEAVIRLINDQLTGLTLPEVVKRLVTDIPLQVTRHLHQPEGFLNIFDSVASRAAHERFFVGGRLNLLGFANQQNPAAVQELYALLDHGNNLQAILDPDDEHDISVRIGNEIADNQVLDDYSLITAKYQVDQYGEGIIAVLGPTRMPYARTIGLVDTFRRELAKRLLDHYRRYYDS</sequence>
<evidence type="ECO:0000256" key="4">
    <source>
        <dbReference type="ARBA" id="ARBA00023163"/>
    </source>
</evidence>
<dbReference type="GO" id="GO:0045892">
    <property type="term" value="P:negative regulation of DNA-templated transcription"/>
    <property type="evidence" value="ECO:0007669"/>
    <property type="project" value="UniProtKB-UniRule"/>
</dbReference>
<dbReference type="InterPro" id="IPR036388">
    <property type="entry name" value="WH-like_DNA-bd_sf"/>
</dbReference>
<keyword evidence="1 5" id="KW-0678">Repressor</keyword>
<keyword evidence="4 5" id="KW-0804">Transcription</keyword>
<keyword evidence="2 5" id="KW-0805">Transcription regulation</keyword>
<comment type="similarity">
    <text evidence="5">Belongs to the HrcA family.</text>
</comment>
<reference evidence="8 9" key="1">
    <citation type="submission" date="2016-09" db="EMBL/GenBank/DDBJ databases">
        <title>Genome Sequence of the Lactobacillus fermentum strain NCC2970 (CNCM I-5068).</title>
        <authorList>
            <person name="Barretto C."/>
            <person name="Ngom-Bru C."/>
            <person name="Genevaz A."/>
            <person name="Fournier C."/>
            <person name="Moine D."/>
            <person name="Kassam M."/>
            <person name="Iltis A."/>
            <person name="Sagory-Zalkind P."/>
            <person name="Faucherand G."/>
            <person name="Descombes P."/>
            <person name="Duboux S."/>
        </authorList>
    </citation>
    <scope>NUCLEOTIDE SEQUENCE [LARGE SCALE GENOMIC DNA]</scope>
    <source>
        <strain evidence="8 9">NCC2970</strain>
    </source>
</reference>
<dbReference type="InterPro" id="IPR002571">
    <property type="entry name" value="HrcA"/>
</dbReference>
<dbReference type="Gene3D" id="1.10.10.10">
    <property type="entry name" value="Winged helix-like DNA-binding domain superfamily/Winged helix DNA-binding domain"/>
    <property type="match status" value="1"/>
</dbReference>
<accession>A0A1D7ZYY1</accession>
<dbReference type="PANTHER" id="PTHR34824">
    <property type="entry name" value="HEAT-INDUCIBLE TRANSCRIPTION REPRESSOR HRCA"/>
    <property type="match status" value="1"/>
</dbReference>
<gene>
    <name evidence="5 8" type="primary">hrcA</name>
    <name evidence="8" type="ORF">LACFE_CDS1604</name>
</gene>
<evidence type="ECO:0000256" key="2">
    <source>
        <dbReference type="ARBA" id="ARBA00023015"/>
    </source>
</evidence>
<evidence type="ECO:0000313" key="9">
    <source>
        <dbReference type="Proteomes" id="UP000094714"/>
    </source>
</evidence>
<dbReference type="InterPro" id="IPR021153">
    <property type="entry name" value="HrcA_C"/>
</dbReference>
<dbReference type="AlphaFoldDB" id="A0A1D7ZYY1"/>
<dbReference type="GO" id="GO:0003677">
    <property type="term" value="F:DNA binding"/>
    <property type="evidence" value="ECO:0007669"/>
    <property type="project" value="InterPro"/>
</dbReference>
<evidence type="ECO:0000256" key="1">
    <source>
        <dbReference type="ARBA" id="ARBA00022491"/>
    </source>
</evidence>
<dbReference type="Proteomes" id="UP000094714">
    <property type="component" value="Chromosome"/>
</dbReference>